<feature type="chain" id="PRO_5043994616" evidence="6">
    <location>
        <begin position="23"/>
        <end position="68"/>
    </location>
</feature>
<gene>
    <name evidence="8" type="primary">LOC114429757</name>
</gene>
<keyword evidence="5" id="KW-0044">Antibiotic</keyword>
<dbReference type="GO" id="GO:0042742">
    <property type="term" value="P:defense response to bacterium"/>
    <property type="evidence" value="ECO:0007669"/>
    <property type="project" value="UniProtKB-KW"/>
</dbReference>
<keyword evidence="7" id="KW-1185">Reference proteome</keyword>
<dbReference type="InterPro" id="IPR012515">
    <property type="entry name" value="Antimicrobial12"/>
</dbReference>
<dbReference type="GeneID" id="114429757"/>
<comment type="similarity">
    <text evidence="2">Belongs to the pleurocidin family.</text>
</comment>
<keyword evidence="6" id="KW-0732">Signal</keyword>
<accession>A0A6P7HF62</accession>
<sequence length="68" mass="7521">MKCTALFLVLSMVVLMAEPGECIFGLVLHGISHLIHGLVNGGKEKDQQVEIKVDKRSLDYRPGRPAFN</sequence>
<evidence type="ECO:0000256" key="5">
    <source>
        <dbReference type="ARBA" id="ARBA00023022"/>
    </source>
</evidence>
<dbReference type="OrthoDB" id="8949506at2759"/>
<dbReference type="RefSeq" id="XP_028254190.1">
    <property type="nucleotide sequence ID" value="XM_028398389.1"/>
</dbReference>
<reference evidence="8" key="1">
    <citation type="submission" date="2025-08" db="UniProtKB">
        <authorList>
            <consortium name="RefSeq"/>
        </authorList>
    </citation>
    <scope>IDENTIFICATION</scope>
</reference>
<evidence type="ECO:0000256" key="6">
    <source>
        <dbReference type="SAM" id="SignalP"/>
    </source>
</evidence>
<evidence type="ECO:0000313" key="7">
    <source>
        <dbReference type="Proteomes" id="UP000515145"/>
    </source>
</evidence>
<dbReference type="Pfam" id="PF08107">
    <property type="entry name" value="Antimicrobial12"/>
    <property type="match status" value="1"/>
</dbReference>
<keyword evidence="4" id="KW-0929">Antimicrobial</keyword>
<name>A0A6P7HF62_9TELE</name>
<evidence type="ECO:0000313" key="8">
    <source>
        <dbReference type="RefSeq" id="XP_028254190.1"/>
    </source>
</evidence>
<dbReference type="AlphaFoldDB" id="A0A6P7HF62"/>
<feature type="signal peptide" evidence="6">
    <location>
        <begin position="1"/>
        <end position="22"/>
    </location>
</feature>
<evidence type="ECO:0000256" key="3">
    <source>
        <dbReference type="ARBA" id="ARBA00022525"/>
    </source>
</evidence>
<proteinExistence type="inferred from homology"/>
<evidence type="ECO:0000256" key="1">
    <source>
        <dbReference type="ARBA" id="ARBA00004613"/>
    </source>
</evidence>
<dbReference type="Proteomes" id="UP000515145">
    <property type="component" value="Unplaced"/>
</dbReference>
<dbReference type="InParanoid" id="A0A6P7HF62"/>
<evidence type="ECO:0000256" key="2">
    <source>
        <dbReference type="ARBA" id="ARBA00007419"/>
    </source>
</evidence>
<organism evidence="7 8">
    <name type="scientific">Parambassis ranga</name>
    <name type="common">Indian glassy fish</name>
    <dbReference type="NCBI Taxonomy" id="210632"/>
    <lineage>
        <taxon>Eukaryota</taxon>
        <taxon>Metazoa</taxon>
        <taxon>Chordata</taxon>
        <taxon>Craniata</taxon>
        <taxon>Vertebrata</taxon>
        <taxon>Euteleostomi</taxon>
        <taxon>Actinopterygii</taxon>
        <taxon>Neopterygii</taxon>
        <taxon>Teleostei</taxon>
        <taxon>Neoteleostei</taxon>
        <taxon>Acanthomorphata</taxon>
        <taxon>Ovalentaria</taxon>
        <taxon>Ambassidae</taxon>
        <taxon>Parambassis</taxon>
    </lineage>
</organism>
<evidence type="ECO:0000256" key="4">
    <source>
        <dbReference type="ARBA" id="ARBA00022529"/>
    </source>
</evidence>
<comment type="subcellular location">
    <subcellularLocation>
        <location evidence="1">Secreted</location>
    </subcellularLocation>
</comment>
<keyword evidence="3" id="KW-0964">Secreted</keyword>
<dbReference type="GO" id="GO:0005576">
    <property type="term" value="C:extracellular region"/>
    <property type="evidence" value="ECO:0007669"/>
    <property type="project" value="UniProtKB-SubCell"/>
</dbReference>
<protein>
    <submittedName>
        <fullName evidence="8">Pleurocidin-like peptide WF3</fullName>
    </submittedName>
</protein>